<sequence>MFEPAIIVHGGFGKFPSESNLKKPLMEGTKAAAREGHAILARGGSAIDAVEAAVTSMEDNPLFNCGYGCTLNLNGNAQMDAIVIDGQTLNSGAVCGALGCPNPVQVARLVMEKTNHCLLSGDGVQQFMRSHGIEVVPDSQLILPERFQEWEQYVKLREEFVNGCGDSQRIASGLPPGCDTVGAVAMDASGNIAAATSTGGRTGKLPGRVGDAPIVGAGSYADSNVGGVSTTGFGESAMKVCLARRIAELLEKGVPAQESAARVLRFMHEKVGGEAGVIVLAKDGNRCHVTRHFISPNMTWAAINDGRITWGIDQGQEESASLE</sequence>
<comment type="catalytic activity">
    <reaction evidence="6">
        <text>L-asparagine + H2O = L-aspartate + NH4(+)</text>
        <dbReference type="Rhea" id="RHEA:21016"/>
        <dbReference type="ChEBI" id="CHEBI:15377"/>
        <dbReference type="ChEBI" id="CHEBI:28938"/>
        <dbReference type="ChEBI" id="CHEBI:29991"/>
        <dbReference type="ChEBI" id="CHEBI:58048"/>
        <dbReference type="EC" id="3.5.1.1"/>
    </reaction>
</comment>
<keyword evidence="3" id="KW-0645">Protease</keyword>
<dbReference type="InterPro" id="IPR033844">
    <property type="entry name" value="ASRGL1_meta"/>
</dbReference>
<evidence type="ECO:0008006" key="12">
    <source>
        <dbReference type="Google" id="ProtNLM"/>
    </source>
</evidence>
<evidence type="ECO:0000256" key="1">
    <source>
        <dbReference type="ARBA" id="ARBA00000306"/>
    </source>
</evidence>
<dbReference type="CDD" id="cd04702">
    <property type="entry name" value="ASRGL1_like"/>
    <property type="match status" value="1"/>
</dbReference>
<keyword evidence="5" id="KW-0068">Autocatalytic cleavage</keyword>
<feature type="binding site" evidence="8">
    <location>
        <begin position="208"/>
        <end position="211"/>
    </location>
    <ligand>
        <name>substrate</name>
    </ligand>
</feature>
<comment type="caution">
    <text evidence="10">The sequence shown here is derived from an EMBL/GenBank/DDBJ whole genome shotgun (WGS) entry which is preliminary data.</text>
</comment>
<dbReference type="InterPro" id="IPR029055">
    <property type="entry name" value="Ntn_hydrolases_N"/>
</dbReference>
<keyword evidence="4" id="KW-0378">Hydrolase</keyword>
<evidence type="ECO:0000256" key="8">
    <source>
        <dbReference type="PIRSR" id="PIRSR600246-2"/>
    </source>
</evidence>
<feature type="site" description="Cleavage; by autolysis" evidence="9">
    <location>
        <begin position="179"/>
        <end position="180"/>
    </location>
</feature>
<reference evidence="10" key="1">
    <citation type="journal article" date="2023" name="G3 (Bethesda)">
        <title>A reference genome for the long-term kleptoplast-retaining sea slug Elysia crispata morphotype clarki.</title>
        <authorList>
            <person name="Eastman K.E."/>
            <person name="Pendleton A.L."/>
            <person name="Shaikh M.A."/>
            <person name="Suttiyut T."/>
            <person name="Ogas R."/>
            <person name="Tomko P."/>
            <person name="Gavelis G."/>
            <person name="Widhalm J.R."/>
            <person name="Wisecaver J.H."/>
        </authorList>
    </citation>
    <scope>NUCLEOTIDE SEQUENCE</scope>
    <source>
        <strain evidence="10">ECLA1</strain>
    </source>
</reference>
<evidence type="ECO:0000313" key="11">
    <source>
        <dbReference type="Proteomes" id="UP001283361"/>
    </source>
</evidence>
<evidence type="ECO:0000256" key="5">
    <source>
        <dbReference type="ARBA" id="ARBA00022813"/>
    </source>
</evidence>
<dbReference type="GO" id="GO:0008798">
    <property type="term" value="F:beta-aspartyl-peptidase activity"/>
    <property type="evidence" value="ECO:0007669"/>
    <property type="project" value="UniProtKB-EC"/>
</dbReference>
<dbReference type="GO" id="GO:0006508">
    <property type="term" value="P:proteolysis"/>
    <property type="evidence" value="ECO:0007669"/>
    <property type="project" value="UniProtKB-KW"/>
</dbReference>
<gene>
    <name evidence="10" type="ORF">RRG08_028777</name>
</gene>
<evidence type="ECO:0000256" key="7">
    <source>
        <dbReference type="PIRSR" id="PIRSR600246-1"/>
    </source>
</evidence>
<feature type="active site" description="Nucleophile" evidence="7">
    <location>
        <position position="180"/>
    </location>
</feature>
<dbReference type="Proteomes" id="UP001283361">
    <property type="component" value="Unassembled WGS sequence"/>
</dbReference>
<accession>A0AAE0YZ38</accession>
<dbReference type="Pfam" id="PF01112">
    <property type="entry name" value="Asparaginase_2"/>
    <property type="match status" value="1"/>
</dbReference>
<dbReference type="Gene3D" id="3.60.20.30">
    <property type="entry name" value="(Glycosyl)asparaginase"/>
    <property type="match status" value="1"/>
</dbReference>
<dbReference type="GO" id="GO:0004067">
    <property type="term" value="F:asparaginase activity"/>
    <property type="evidence" value="ECO:0007669"/>
    <property type="project" value="UniProtKB-EC"/>
</dbReference>
<organism evidence="10 11">
    <name type="scientific">Elysia crispata</name>
    <name type="common">lettuce slug</name>
    <dbReference type="NCBI Taxonomy" id="231223"/>
    <lineage>
        <taxon>Eukaryota</taxon>
        <taxon>Metazoa</taxon>
        <taxon>Spiralia</taxon>
        <taxon>Lophotrochozoa</taxon>
        <taxon>Mollusca</taxon>
        <taxon>Gastropoda</taxon>
        <taxon>Heterobranchia</taxon>
        <taxon>Euthyneura</taxon>
        <taxon>Panpulmonata</taxon>
        <taxon>Sacoglossa</taxon>
        <taxon>Placobranchoidea</taxon>
        <taxon>Plakobranchidae</taxon>
        <taxon>Elysia</taxon>
    </lineage>
</organism>
<comment type="catalytic activity">
    <reaction evidence="1">
        <text>Cleavage of a beta-linked Asp residue from the N-terminus of a polypeptide.</text>
        <dbReference type="EC" id="3.4.19.5"/>
    </reaction>
</comment>
<dbReference type="AlphaFoldDB" id="A0AAE0YZ38"/>
<dbReference type="GO" id="GO:0033345">
    <property type="term" value="P:L-asparagine catabolic process via L-aspartate"/>
    <property type="evidence" value="ECO:0007669"/>
    <property type="project" value="TreeGrafter"/>
</dbReference>
<evidence type="ECO:0000313" key="10">
    <source>
        <dbReference type="EMBL" id="KAK3759595.1"/>
    </source>
</evidence>
<protein>
    <recommendedName>
        <fullName evidence="12">Asparaginase</fullName>
    </recommendedName>
</protein>
<dbReference type="PANTHER" id="PTHR10188:SF43">
    <property type="entry name" value="ASPARAGINASE (EUROFUNG)"/>
    <property type="match status" value="1"/>
</dbReference>
<proteinExistence type="inferred from homology"/>
<feature type="binding site" evidence="8">
    <location>
        <begin position="231"/>
        <end position="234"/>
    </location>
    <ligand>
        <name>substrate</name>
    </ligand>
</feature>
<dbReference type="InterPro" id="IPR000246">
    <property type="entry name" value="Peptidase_T2"/>
</dbReference>
<keyword evidence="11" id="KW-1185">Reference proteome</keyword>
<dbReference type="SUPFAM" id="SSF56235">
    <property type="entry name" value="N-terminal nucleophile aminohydrolases (Ntn hydrolases)"/>
    <property type="match status" value="1"/>
</dbReference>
<evidence type="ECO:0000256" key="3">
    <source>
        <dbReference type="ARBA" id="ARBA00022670"/>
    </source>
</evidence>
<evidence type="ECO:0000256" key="2">
    <source>
        <dbReference type="ARBA" id="ARBA00010872"/>
    </source>
</evidence>
<dbReference type="EMBL" id="JAWDGP010005105">
    <property type="protein sequence ID" value="KAK3759595.1"/>
    <property type="molecule type" value="Genomic_DNA"/>
</dbReference>
<dbReference type="FunFam" id="3.60.20.30:FF:000001">
    <property type="entry name" value="Isoaspartyl peptidase/L-asparaginase"/>
    <property type="match status" value="1"/>
</dbReference>
<dbReference type="GO" id="GO:0005737">
    <property type="term" value="C:cytoplasm"/>
    <property type="evidence" value="ECO:0007669"/>
    <property type="project" value="TreeGrafter"/>
</dbReference>
<evidence type="ECO:0000256" key="6">
    <source>
        <dbReference type="ARBA" id="ARBA00049366"/>
    </source>
</evidence>
<comment type="similarity">
    <text evidence="2">Belongs to the Ntn-hydrolase family.</text>
</comment>
<dbReference type="PANTHER" id="PTHR10188">
    <property type="entry name" value="L-ASPARAGINASE"/>
    <property type="match status" value="1"/>
</dbReference>
<name>A0AAE0YZ38_9GAST</name>
<evidence type="ECO:0000256" key="9">
    <source>
        <dbReference type="PIRSR" id="PIRSR600246-3"/>
    </source>
</evidence>
<evidence type="ECO:0000256" key="4">
    <source>
        <dbReference type="ARBA" id="ARBA00022801"/>
    </source>
</evidence>